<dbReference type="InterPro" id="IPR036291">
    <property type="entry name" value="NAD(P)-bd_dom_sf"/>
</dbReference>
<protein>
    <recommendedName>
        <fullName evidence="3">Short chain dehydrogenase</fullName>
    </recommendedName>
</protein>
<dbReference type="RefSeq" id="WP_087459773.1">
    <property type="nucleotide sequence ID" value="NZ_CP021425.1"/>
</dbReference>
<dbReference type="EMBL" id="CP021425">
    <property type="protein sequence ID" value="ARU54593.1"/>
    <property type="molecule type" value="Genomic_DNA"/>
</dbReference>
<dbReference type="SUPFAM" id="SSF51735">
    <property type="entry name" value="NAD(P)-binding Rossmann-fold domains"/>
    <property type="match status" value="1"/>
</dbReference>
<keyword evidence="2" id="KW-1185">Reference proteome</keyword>
<dbReference type="Gene3D" id="3.40.50.720">
    <property type="entry name" value="NAD(P)-binding Rossmann-like Domain"/>
    <property type="match status" value="2"/>
</dbReference>
<evidence type="ECO:0008006" key="3">
    <source>
        <dbReference type="Google" id="ProtNLM"/>
    </source>
</evidence>
<name>A0A1Y0I5B2_9GAMM</name>
<dbReference type="AlphaFoldDB" id="A0A1Y0I5B2"/>
<organism evidence="1 2">
    <name type="scientific">Oleiphilus messinensis</name>
    <dbReference type="NCBI Taxonomy" id="141451"/>
    <lineage>
        <taxon>Bacteria</taxon>
        <taxon>Pseudomonadati</taxon>
        <taxon>Pseudomonadota</taxon>
        <taxon>Gammaproteobacteria</taxon>
        <taxon>Oceanospirillales</taxon>
        <taxon>Oleiphilaceae</taxon>
        <taxon>Oleiphilus</taxon>
    </lineage>
</organism>
<gene>
    <name evidence="1" type="ORF">OLMES_0490</name>
</gene>
<dbReference type="KEGG" id="ome:OLMES_0490"/>
<evidence type="ECO:0000313" key="1">
    <source>
        <dbReference type="EMBL" id="ARU54593.1"/>
    </source>
</evidence>
<reference evidence="1 2" key="1">
    <citation type="submission" date="2017-05" db="EMBL/GenBank/DDBJ databases">
        <title>Genomic insights into alkan degradation activity of Oleiphilus messinensis.</title>
        <authorList>
            <person name="Kozyavkin S.A."/>
            <person name="Slesarev A.I."/>
            <person name="Golyshin P.N."/>
            <person name="Korzhenkov A."/>
            <person name="Golyshina O.N."/>
            <person name="Toshchakov S.V."/>
        </authorList>
    </citation>
    <scope>NUCLEOTIDE SEQUENCE [LARGE SCALE GENOMIC DNA]</scope>
    <source>
        <strain evidence="1 2">ME102</strain>
    </source>
</reference>
<dbReference type="OrthoDB" id="5513072at2"/>
<dbReference type="Proteomes" id="UP000196027">
    <property type="component" value="Chromosome"/>
</dbReference>
<dbReference type="PANTHER" id="PTHR43431">
    <property type="entry name" value="OXIDOREDUCTASE, SHORT CHAIN DEHYDROGENASE/REDUCTASE FAMILY (AFU_ORTHOLOGUE AFUA_5G14000)"/>
    <property type="match status" value="1"/>
</dbReference>
<accession>A0A1Y0I5B2</accession>
<evidence type="ECO:0000313" key="2">
    <source>
        <dbReference type="Proteomes" id="UP000196027"/>
    </source>
</evidence>
<dbReference type="Pfam" id="PF00106">
    <property type="entry name" value="adh_short"/>
    <property type="match status" value="1"/>
</dbReference>
<proteinExistence type="predicted"/>
<sequence>MRKPNERSIKASTAEPSKPCAVIIGAGTPQGIGGAVCAHFAAAGMHVYAAGRSIDKVQETTSSIIENGGKASAVVVDATEPTSIHELFEKAGLRTHAQAMAREFQPKGIHVAHVVIDGLVAGDRASEFGYGLGKAYLLSRGEEGSLDPAAVAETYWQLHVQPRTAWTHELELRPFKEKF</sequence>
<dbReference type="InterPro" id="IPR002347">
    <property type="entry name" value="SDR_fam"/>
</dbReference>
<dbReference type="PANTHER" id="PTHR43431:SF1">
    <property type="entry name" value="OS08G0476300 PROTEIN"/>
    <property type="match status" value="1"/>
</dbReference>